<reference evidence="1" key="2">
    <citation type="submission" date="2021-04" db="EMBL/GenBank/DDBJ databases">
        <authorList>
            <person name="Gilroy R."/>
        </authorList>
    </citation>
    <scope>NUCLEOTIDE SEQUENCE</scope>
    <source>
        <strain evidence="1">A6-441</strain>
    </source>
</reference>
<name>A0A9E2KWY7_9FUSO</name>
<sequence>MKYLGMCTMFFISTLNIFGGKDTSKNDEVVFIQCLTFEQQEEVVKMRTEFLECFSEMKNKLVSIKIETQNEMRKENPDWNEIKKLNKEYSTIQNVLNKGMSDYKEKVQNIHVEIVN</sequence>
<evidence type="ECO:0000313" key="1">
    <source>
        <dbReference type="EMBL" id="MBU3841485.1"/>
    </source>
</evidence>
<dbReference type="Proteomes" id="UP000724657">
    <property type="component" value="Unassembled WGS sequence"/>
</dbReference>
<dbReference type="AlphaFoldDB" id="A0A9E2KWY7"/>
<comment type="caution">
    <text evidence="1">The sequence shown here is derived from an EMBL/GenBank/DDBJ whole genome shotgun (WGS) entry which is preliminary data.</text>
</comment>
<reference evidence="1" key="1">
    <citation type="journal article" date="2021" name="PeerJ">
        <title>Extensive microbial diversity within the chicken gut microbiome revealed by metagenomics and culture.</title>
        <authorList>
            <person name="Gilroy R."/>
            <person name="Ravi A."/>
            <person name="Getino M."/>
            <person name="Pursley I."/>
            <person name="Horton D.L."/>
            <person name="Alikhan N.F."/>
            <person name="Baker D."/>
            <person name="Gharbi K."/>
            <person name="Hall N."/>
            <person name="Watson M."/>
            <person name="Adriaenssens E.M."/>
            <person name="Foster-Nyarko E."/>
            <person name="Jarju S."/>
            <person name="Secka A."/>
            <person name="Antonio M."/>
            <person name="Oren A."/>
            <person name="Chaudhuri R.R."/>
            <person name="La Ragione R."/>
            <person name="Hildebrand F."/>
            <person name="Pallen M.J."/>
        </authorList>
    </citation>
    <scope>NUCLEOTIDE SEQUENCE</scope>
    <source>
        <strain evidence="1">A6-441</strain>
    </source>
</reference>
<dbReference type="EMBL" id="JAHLFN010000010">
    <property type="protein sequence ID" value="MBU3841485.1"/>
    <property type="molecule type" value="Genomic_DNA"/>
</dbReference>
<accession>A0A9E2KWY7</accession>
<gene>
    <name evidence="1" type="ORF">IAA47_00550</name>
</gene>
<protein>
    <submittedName>
        <fullName evidence="1">Uncharacterized protein</fullName>
    </submittedName>
</protein>
<proteinExistence type="predicted"/>
<dbReference type="Gene3D" id="1.20.120.1490">
    <property type="match status" value="1"/>
</dbReference>
<organism evidence="1 2">
    <name type="scientific">Candidatus Fusobacterium pullicola</name>
    <dbReference type="NCBI Taxonomy" id="2838601"/>
    <lineage>
        <taxon>Bacteria</taxon>
        <taxon>Fusobacteriati</taxon>
        <taxon>Fusobacteriota</taxon>
        <taxon>Fusobacteriia</taxon>
        <taxon>Fusobacteriales</taxon>
        <taxon>Fusobacteriaceae</taxon>
        <taxon>Fusobacterium</taxon>
    </lineage>
</organism>
<evidence type="ECO:0000313" key="2">
    <source>
        <dbReference type="Proteomes" id="UP000724657"/>
    </source>
</evidence>